<feature type="compositionally biased region" description="Basic and acidic residues" evidence="2">
    <location>
        <begin position="84"/>
        <end position="105"/>
    </location>
</feature>
<dbReference type="EMBL" id="JBDODL010001342">
    <property type="protein sequence ID" value="MES1921430.1"/>
    <property type="molecule type" value="Genomic_DNA"/>
</dbReference>
<feature type="compositionally biased region" description="Polar residues" evidence="2">
    <location>
        <begin position="109"/>
        <end position="121"/>
    </location>
</feature>
<evidence type="ECO:0000256" key="2">
    <source>
        <dbReference type="SAM" id="MobiDB-lite"/>
    </source>
</evidence>
<accession>A0ABV2AP26</accession>
<dbReference type="InterPro" id="IPR051553">
    <property type="entry name" value="Ran_GTPase-activating"/>
</dbReference>
<dbReference type="InterPro" id="IPR009091">
    <property type="entry name" value="RCC1/BLIP-II"/>
</dbReference>
<dbReference type="PROSITE" id="PS50012">
    <property type="entry name" value="RCC1_3"/>
    <property type="match status" value="1"/>
</dbReference>
<sequence length="177" mass="19116">MFGSNKSGQLGLALESGLDCISYPTVVPGNFSVSNLCCGSNHSVILTEDRRVLSAGSNMESQLGIVSTKDLAPKPKVLSSAPAAKEKSKQLRKEKSKQLRKEIGKRGVSPTTRINSSTLGKNSIMEPEELTPVLPPTFFVSVFTELEFFRDKKVAQIICNGNSTAILTKKTWIADAV</sequence>
<dbReference type="Pfam" id="PF13540">
    <property type="entry name" value="RCC1_2"/>
    <property type="match status" value="1"/>
</dbReference>
<feature type="repeat" description="RCC1" evidence="1">
    <location>
        <begin position="1"/>
        <end position="49"/>
    </location>
</feature>
<dbReference type="SUPFAM" id="SSF50985">
    <property type="entry name" value="RCC1/BLIP-II"/>
    <property type="match status" value="1"/>
</dbReference>
<feature type="region of interest" description="Disordered" evidence="2">
    <location>
        <begin position="78"/>
        <end position="122"/>
    </location>
</feature>
<evidence type="ECO:0000313" key="3">
    <source>
        <dbReference type="EMBL" id="MES1921430.1"/>
    </source>
</evidence>
<keyword evidence="4" id="KW-1185">Reference proteome</keyword>
<organism evidence="3 4">
    <name type="scientific">Bonamia ostreae</name>
    <dbReference type="NCBI Taxonomy" id="126728"/>
    <lineage>
        <taxon>Eukaryota</taxon>
        <taxon>Sar</taxon>
        <taxon>Rhizaria</taxon>
        <taxon>Endomyxa</taxon>
        <taxon>Ascetosporea</taxon>
        <taxon>Haplosporida</taxon>
        <taxon>Bonamia</taxon>
    </lineage>
</organism>
<dbReference type="Gene3D" id="2.130.10.30">
    <property type="entry name" value="Regulator of chromosome condensation 1/beta-lactamase-inhibitor protein II"/>
    <property type="match status" value="1"/>
</dbReference>
<reference evidence="3 4" key="1">
    <citation type="journal article" date="2024" name="BMC Biol.">
        <title>Comparative genomics of Ascetosporea gives new insight into the evolutionary basis for animal parasitism in Rhizaria.</title>
        <authorList>
            <person name="Hiltunen Thoren M."/>
            <person name="Onut-Brannstrom I."/>
            <person name="Alfjorden A."/>
            <person name="Peckova H."/>
            <person name="Swords F."/>
            <person name="Hooper C."/>
            <person name="Holzer A.S."/>
            <person name="Bass D."/>
            <person name="Burki F."/>
        </authorList>
    </citation>
    <scope>NUCLEOTIDE SEQUENCE [LARGE SCALE GENOMIC DNA]</scope>
    <source>
        <strain evidence="3">20-A016</strain>
    </source>
</reference>
<dbReference type="Proteomes" id="UP001439008">
    <property type="component" value="Unassembled WGS sequence"/>
</dbReference>
<proteinExistence type="predicted"/>
<dbReference type="InterPro" id="IPR000408">
    <property type="entry name" value="Reg_chr_condens"/>
</dbReference>
<comment type="caution">
    <text evidence="3">The sequence shown here is derived from an EMBL/GenBank/DDBJ whole genome shotgun (WGS) entry which is preliminary data.</text>
</comment>
<dbReference type="PANTHER" id="PTHR45982">
    <property type="entry name" value="REGULATOR OF CHROMOSOME CONDENSATION"/>
    <property type="match status" value="1"/>
</dbReference>
<gene>
    <name evidence="3" type="primary">ATS1</name>
    <name evidence="3" type="ORF">MHBO_002961</name>
</gene>
<evidence type="ECO:0000313" key="4">
    <source>
        <dbReference type="Proteomes" id="UP001439008"/>
    </source>
</evidence>
<evidence type="ECO:0000256" key="1">
    <source>
        <dbReference type="PROSITE-ProRule" id="PRU00235"/>
    </source>
</evidence>
<protein>
    <submittedName>
        <fullName evidence="3">Alpha tubulin suppressor</fullName>
    </submittedName>
</protein>
<name>A0ABV2AP26_9EUKA</name>
<dbReference type="PANTHER" id="PTHR45982:SF1">
    <property type="entry name" value="REGULATOR OF CHROMOSOME CONDENSATION"/>
    <property type="match status" value="1"/>
</dbReference>